<sequence length="247" mass="27917">MLSLAVIAAAYLTQQQFSTTTTPVLKTNTARLQKAFAPAPSQQQFIEKITQSENQVNQKILQKRKKILNLMQQTTLSNQDINQLKKIAKQYKLKNLNFKSRSEQDFNQLLKRVDIIPSALVTAQAINESNWGRSRFATEGNNFFGMRCHRSGCGIIPKARPEGSRWEVASYSSATDSVRAYIHTLNTLGAYQKLRDLRAKMRADHQTLSPFKLAAGLTAYSIKGEKYVQLIQNIIARYLPEEPPQLG</sequence>
<dbReference type="Gene3D" id="1.10.530.10">
    <property type="match status" value="1"/>
</dbReference>
<protein>
    <recommendedName>
        <fullName evidence="1">Mannosyl-glycoprotein endo-beta-N-acetylglucosamidase-like domain-containing protein</fullName>
    </recommendedName>
</protein>
<evidence type="ECO:0000313" key="2">
    <source>
        <dbReference type="EMBL" id="ODN42154.1"/>
    </source>
</evidence>
<comment type="caution">
    <text evidence="2">The sequence shown here is derived from an EMBL/GenBank/DDBJ whole genome shotgun (WGS) entry which is preliminary data.</text>
</comment>
<accession>A0ABX2ZZX9</accession>
<dbReference type="PANTHER" id="PTHR40572:SF1">
    <property type="entry name" value="PROTEIN BAX"/>
    <property type="match status" value="1"/>
</dbReference>
<evidence type="ECO:0000313" key="3">
    <source>
        <dbReference type="Proteomes" id="UP000094329"/>
    </source>
</evidence>
<gene>
    <name evidence="2" type="ORF">BGC07_03345</name>
</gene>
<dbReference type="InterPro" id="IPR002901">
    <property type="entry name" value="MGlyc_endo_b_GlcNAc-like_dom"/>
</dbReference>
<name>A0ABX2ZZX9_9GAMM</name>
<organism evidence="2 3">
    <name type="scientific">Piscirickettsia litoralis</name>
    <dbReference type="NCBI Taxonomy" id="1891921"/>
    <lineage>
        <taxon>Bacteria</taxon>
        <taxon>Pseudomonadati</taxon>
        <taxon>Pseudomonadota</taxon>
        <taxon>Gammaproteobacteria</taxon>
        <taxon>Thiotrichales</taxon>
        <taxon>Piscirickettsiaceae</taxon>
        <taxon>Piscirickettsia</taxon>
    </lineage>
</organism>
<dbReference type="Pfam" id="PF01832">
    <property type="entry name" value="Glucosaminidase"/>
    <property type="match status" value="1"/>
</dbReference>
<reference evidence="2 3" key="1">
    <citation type="submission" date="2016-08" db="EMBL/GenBank/DDBJ databases">
        <title>Draft genome sequence of Candidatus Piscirickettsia litoralis, from seawater.</title>
        <authorList>
            <person name="Wan X."/>
            <person name="Lee A.J."/>
            <person name="Hou S."/>
            <person name="Donachie S.P."/>
        </authorList>
    </citation>
    <scope>NUCLEOTIDE SEQUENCE [LARGE SCALE GENOMIC DNA]</scope>
    <source>
        <strain evidence="2 3">Y2</strain>
    </source>
</reference>
<dbReference type="EMBL" id="MDTU01000001">
    <property type="protein sequence ID" value="ODN42154.1"/>
    <property type="molecule type" value="Genomic_DNA"/>
</dbReference>
<dbReference type="InterPro" id="IPR053195">
    <property type="entry name" value="Bax-like"/>
</dbReference>
<dbReference type="PANTHER" id="PTHR40572">
    <property type="entry name" value="PROTEIN BAX"/>
    <property type="match status" value="1"/>
</dbReference>
<proteinExistence type="predicted"/>
<dbReference type="Proteomes" id="UP000094329">
    <property type="component" value="Unassembled WGS sequence"/>
</dbReference>
<keyword evidence="3" id="KW-1185">Reference proteome</keyword>
<feature type="domain" description="Mannosyl-glycoprotein endo-beta-N-acetylglucosamidase-like" evidence="1">
    <location>
        <begin position="104"/>
        <end position="238"/>
    </location>
</feature>
<evidence type="ECO:0000259" key="1">
    <source>
        <dbReference type="Pfam" id="PF01832"/>
    </source>
</evidence>